<evidence type="ECO:0000313" key="3">
    <source>
        <dbReference type="Proteomes" id="UP000533306"/>
    </source>
</evidence>
<evidence type="ECO:0000256" key="1">
    <source>
        <dbReference type="SAM" id="SignalP"/>
    </source>
</evidence>
<dbReference type="EMBL" id="JACHEU010000001">
    <property type="protein sequence ID" value="MBB6012079.1"/>
    <property type="molecule type" value="Genomic_DNA"/>
</dbReference>
<feature type="chain" id="PRO_5030729837" evidence="1">
    <location>
        <begin position="30"/>
        <end position="187"/>
    </location>
</feature>
<keyword evidence="1" id="KW-0732">Signal</keyword>
<evidence type="ECO:0000313" key="2">
    <source>
        <dbReference type="EMBL" id="MBB6012079.1"/>
    </source>
</evidence>
<comment type="caution">
    <text evidence="2">The sequence shown here is derived from an EMBL/GenBank/DDBJ whole genome shotgun (WGS) entry which is preliminary data.</text>
</comment>
<gene>
    <name evidence="2" type="ORF">HNR59_001424</name>
</gene>
<protein>
    <submittedName>
        <fullName evidence="2">Uncharacterized protein</fullName>
    </submittedName>
</protein>
<keyword evidence="3" id="KW-1185">Reference proteome</keyword>
<accession>A0A7W9VTS2</accession>
<dbReference type="AlphaFoldDB" id="A0A7W9VTS2"/>
<dbReference type="RefSeq" id="WP_183827896.1">
    <property type="nucleotide sequence ID" value="NZ_JACHEU010000001.1"/>
</dbReference>
<organism evidence="2 3">
    <name type="scientific">Aquamicrobium lusatiense</name>
    <dbReference type="NCBI Taxonomy" id="89772"/>
    <lineage>
        <taxon>Bacteria</taxon>
        <taxon>Pseudomonadati</taxon>
        <taxon>Pseudomonadota</taxon>
        <taxon>Alphaproteobacteria</taxon>
        <taxon>Hyphomicrobiales</taxon>
        <taxon>Phyllobacteriaceae</taxon>
        <taxon>Aquamicrobium</taxon>
    </lineage>
</organism>
<feature type="signal peptide" evidence="1">
    <location>
        <begin position="1"/>
        <end position="29"/>
    </location>
</feature>
<sequence length="187" mass="20479">MRPLVKLLLPVVAAISILSSAAFSTPADARPLTDAEKDKLQQTVETFDKAMRDEDYEQVANTIPPRVMEFIAKQAGLEVDALRTVVIQQMEVALAAVTLEDFGMDMKALKEAELANGDPYALIPTETVMTSEATGTMRVQSETLALLDEGQWYLVRVNDLQQVAILRQVYPAFSAVEFSGGKVEASE</sequence>
<proteinExistence type="predicted"/>
<name>A0A7W9VTS2_9HYPH</name>
<reference evidence="2 3" key="1">
    <citation type="submission" date="2020-08" db="EMBL/GenBank/DDBJ databases">
        <title>Genomic Encyclopedia of Type Strains, Phase IV (KMG-IV): sequencing the most valuable type-strain genomes for metagenomic binning, comparative biology and taxonomic classification.</title>
        <authorList>
            <person name="Goeker M."/>
        </authorList>
    </citation>
    <scope>NUCLEOTIDE SEQUENCE [LARGE SCALE GENOMIC DNA]</scope>
    <source>
        <strain evidence="2 3">DSM 11099</strain>
    </source>
</reference>
<dbReference type="Proteomes" id="UP000533306">
    <property type="component" value="Unassembled WGS sequence"/>
</dbReference>